<evidence type="ECO:0000313" key="3">
    <source>
        <dbReference type="EMBL" id="KKR47946.1"/>
    </source>
</evidence>
<evidence type="ECO:0000313" key="4">
    <source>
        <dbReference type="Proteomes" id="UP000034531"/>
    </source>
</evidence>
<sequence length="398" mass="44820">MWQQIKNFYHLAQALVAVLFFNFPAKRLITIGVTGTDGKTTTSAMIAHILKRAGYKVALINSLGVQIGSRIFETGDYVTTPSAFGIQRFLKKAVTAKVKFAVIEATSHGLDQNRLAFINFRVAVVTNIAHEHLDYHKTYPNYLKSKSKLFKNANFSILNLDDTSYDYLKNHAVGKILAYSISHQGDFNPKKFPIKLNIIGSFNLENALAAASAATALGIEKRTIINALESFKQVKGRMQKIDLGQDFDVYVDFAHTPNAFAKVLQDLKKIAAEKRGRLIILFGAAGERDMSKRSKMGQIAAKFADYSIITAEDPRSEKIEEICLQIAKGFKNHQKKFTIIYDRQKAIKYALNIAQNETVVAFLGKGHERSMAYNDKIYPWNEIQIVSRAVKERMKRKK</sequence>
<dbReference type="Gene3D" id="3.90.190.20">
    <property type="entry name" value="Mur ligase, C-terminal domain"/>
    <property type="match status" value="1"/>
</dbReference>
<accession>A0A0G0RDH5</accession>
<dbReference type="GO" id="GO:0005524">
    <property type="term" value="F:ATP binding"/>
    <property type="evidence" value="ECO:0007669"/>
    <property type="project" value="InterPro"/>
</dbReference>
<organism evidence="3 4">
    <name type="scientific">Candidatus Curtissbacteria bacterium GW2011_GWA1_40_16</name>
    <dbReference type="NCBI Taxonomy" id="1618405"/>
    <lineage>
        <taxon>Bacteria</taxon>
        <taxon>Candidatus Curtissiibacteriota</taxon>
    </lineage>
</organism>
<gene>
    <name evidence="3" type="ORF">UT84_C0053G0007</name>
</gene>
<dbReference type="AlphaFoldDB" id="A0A0G0RDH5"/>
<dbReference type="Gene3D" id="3.40.1190.10">
    <property type="entry name" value="Mur-like, catalytic domain"/>
    <property type="match status" value="1"/>
</dbReference>
<dbReference type="InterPro" id="IPR036565">
    <property type="entry name" value="Mur-like_cat_sf"/>
</dbReference>
<dbReference type="SUPFAM" id="SSF53244">
    <property type="entry name" value="MurD-like peptide ligases, peptide-binding domain"/>
    <property type="match status" value="1"/>
</dbReference>
<feature type="domain" description="Mur ligase central" evidence="2">
    <location>
        <begin position="33"/>
        <end position="214"/>
    </location>
</feature>
<dbReference type="PANTHER" id="PTHR23135:SF4">
    <property type="entry name" value="UDP-N-ACETYLMURAMOYL-L-ALANYL-D-GLUTAMATE--2,6-DIAMINOPIMELATE LIGASE MURE HOMOLOG, CHLOROPLASTIC"/>
    <property type="match status" value="1"/>
</dbReference>
<comment type="caution">
    <text evidence="3">The sequence shown here is derived from an EMBL/GenBank/DDBJ whole genome shotgun (WGS) entry which is preliminary data.</text>
</comment>
<dbReference type="Proteomes" id="UP000034531">
    <property type="component" value="Unassembled WGS sequence"/>
</dbReference>
<dbReference type="InterPro" id="IPR036615">
    <property type="entry name" value="Mur_ligase_C_dom_sf"/>
</dbReference>
<feature type="domain" description="Mur ligase C-terminal" evidence="1">
    <location>
        <begin position="236"/>
        <end position="366"/>
    </location>
</feature>
<dbReference type="InterPro" id="IPR004101">
    <property type="entry name" value="Mur_ligase_C"/>
</dbReference>
<dbReference type="EMBL" id="LBYI01000053">
    <property type="protein sequence ID" value="KKR47946.1"/>
    <property type="molecule type" value="Genomic_DNA"/>
</dbReference>
<name>A0A0G0RDH5_9BACT</name>
<dbReference type="CDD" id="cd01983">
    <property type="entry name" value="SIMIBI"/>
    <property type="match status" value="1"/>
</dbReference>
<dbReference type="SUPFAM" id="SSF53623">
    <property type="entry name" value="MurD-like peptide ligases, catalytic domain"/>
    <property type="match status" value="1"/>
</dbReference>
<dbReference type="Pfam" id="PF02875">
    <property type="entry name" value="Mur_ligase_C"/>
    <property type="match status" value="1"/>
</dbReference>
<dbReference type="GO" id="GO:0016881">
    <property type="term" value="F:acid-amino acid ligase activity"/>
    <property type="evidence" value="ECO:0007669"/>
    <property type="project" value="InterPro"/>
</dbReference>
<dbReference type="PANTHER" id="PTHR23135">
    <property type="entry name" value="MUR LIGASE FAMILY MEMBER"/>
    <property type="match status" value="1"/>
</dbReference>
<dbReference type="InterPro" id="IPR013221">
    <property type="entry name" value="Mur_ligase_cen"/>
</dbReference>
<protein>
    <submittedName>
        <fullName evidence="3">UDP-N-acetylmuramyl-tripeptide synthetase</fullName>
    </submittedName>
</protein>
<dbReference type="Pfam" id="PF08245">
    <property type="entry name" value="Mur_ligase_M"/>
    <property type="match status" value="1"/>
</dbReference>
<reference evidence="3 4" key="1">
    <citation type="journal article" date="2015" name="Nature">
        <title>rRNA introns, odd ribosomes, and small enigmatic genomes across a large radiation of phyla.</title>
        <authorList>
            <person name="Brown C.T."/>
            <person name="Hug L.A."/>
            <person name="Thomas B.C."/>
            <person name="Sharon I."/>
            <person name="Castelle C.J."/>
            <person name="Singh A."/>
            <person name="Wilkins M.J."/>
            <person name="Williams K.H."/>
            <person name="Banfield J.F."/>
        </authorList>
    </citation>
    <scope>NUCLEOTIDE SEQUENCE [LARGE SCALE GENOMIC DNA]</scope>
</reference>
<evidence type="ECO:0000259" key="2">
    <source>
        <dbReference type="Pfam" id="PF08245"/>
    </source>
</evidence>
<proteinExistence type="predicted"/>
<evidence type="ECO:0000259" key="1">
    <source>
        <dbReference type="Pfam" id="PF02875"/>
    </source>
</evidence>